<gene>
    <name evidence="3" type="ORF">E1301_Tti017678</name>
</gene>
<dbReference type="GO" id="GO:0034451">
    <property type="term" value="C:centriolar satellite"/>
    <property type="evidence" value="ECO:0007669"/>
    <property type="project" value="TreeGrafter"/>
</dbReference>
<dbReference type="PANTHER" id="PTHR21254">
    <property type="entry name" value="C2 DOMAIN-CONTAINING PROTEIN 3"/>
    <property type="match status" value="1"/>
</dbReference>
<feature type="region of interest" description="Disordered" evidence="1">
    <location>
        <begin position="973"/>
        <end position="1001"/>
    </location>
</feature>
<proteinExistence type="predicted"/>
<dbReference type="GO" id="GO:0005814">
    <property type="term" value="C:centriole"/>
    <property type="evidence" value="ECO:0007669"/>
    <property type="project" value="TreeGrafter"/>
</dbReference>
<feature type="region of interest" description="Disordered" evidence="1">
    <location>
        <begin position="851"/>
        <end position="937"/>
    </location>
</feature>
<dbReference type="SUPFAM" id="SSF49562">
    <property type="entry name" value="C2 domain (Calcium/lipid-binding domain, CaLB)"/>
    <property type="match status" value="2"/>
</dbReference>
<dbReference type="InterPro" id="IPR000008">
    <property type="entry name" value="C2_dom"/>
</dbReference>
<dbReference type="Proteomes" id="UP000324632">
    <property type="component" value="Chromosome 25"/>
</dbReference>
<dbReference type="EMBL" id="SOYY01000025">
    <property type="protein sequence ID" value="KAA0701838.1"/>
    <property type="molecule type" value="Genomic_DNA"/>
</dbReference>
<feature type="domain" description="C2" evidence="2">
    <location>
        <begin position="39"/>
        <end position="207"/>
    </location>
</feature>
<protein>
    <submittedName>
        <fullName evidence="3">C2 domain-containing protein 3</fullName>
    </submittedName>
</protein>
<dbReference type="Gene3D" id="2.60.40.150">
    <property type="entry name" value="C2 domain"/>
    <property type="match status" value="2"/>
</dbReference>
<feature type="region of interest" description="Disordered" evidence="1">
    <location>
        <begin position="1037"/>
        <end position="1081"/>
    </location>
</feature>
<feature type="compositionally biased region" description="Acidic residues" evidence="1">
    <location>
        <begin position="889"/>
        <end position="909"/>
    </location>
</feature>
<keyword evidence="4" id="KW-1185">Reference proteome</keyword>
<dbReference type="Pfam" id="PF00168">
    <property type="entry name" value="C2"/>
    <property type="match status" value="2"/>
</dbReference>
<dbReference type="GO" id="GO:0071539">
    <property type="term" value="P:protein localization to centrosome"/>
    <property type="evidence" value="ECO:0007669"/>
    <property type="project" value="TreeGrafter"/>
</dbReference>
<feature type="domain" description="C2" evidence="2">
    <location>
        <begin position="482"/>
        <end position="608"/>
    </location>
</feature>
<dbReference type="GO" id="GO:0060271">
    <property type="term" value="P:cilium assembly"/>
    <property type="evidence" value="ECO:0007669"/>
    <property type="project" value="TreeGrafter"/>
</dbReference>
<dbReference type="AlphaFoldDB" id="A0A5A9MY44"/>
<dbReference type="SMART" id="SM00239">
    <property type="entry name" value="C2"/>
    <property type="match status" value="2"/>
</dbReference>
<sequence length="1150" mass="128146">MSKLCAMVTMQKQSQSDTQLFSLPLVPRTDRSSDVEPQPSGLLEMSVQYKFRPMRSVGLKGGVVPSRSVILAVDVHRAAGLQAGAMVLADADSTLQYYAEVGVNSFVTMQLSFLPDSEVRSTRVAARSFCPEFEHHTEFSCNLLVQRDSGESVSLAELMQDAVAIFTIYIRDTRKMINTKSKDIVLGTVKIKLADVIRKRTGKSGWYSLSPPRKTVSSHKLTSAGGLEISINFSHHADRERVITSARGLGWDVGQDSDDEADTEDEEAFEERTKTLNVSVSMPRAWLPFHCLLLPGHEDLQRSTYCYYRYKLYDQQTICSELRHPVVEDNEVEAGLATVAFQGSRSVVLRRTRPLRWYLREERMEVQMWVAFGKEKRDRPHNADRLVGSSFVDLSALAKTLKHHQTISGVYSLFNRSAVNLSGAALRVHITATADSAPHESQAAHNEEHNSSGEDEEGGDLSTTLLPGVSQSPSRQRMNTVVNSEPQPVTEVNSEDTFLANITVDRAMRLSLKGCPLAERAGALPSCCVSYATADASGTATTLLVRDSDCPVWDHQQECRLSKQLLVDPHQSLVFKVWHKGEVERVIGFASVDLSPLLSGFKSVCGWYNINDFSGLCQGQLKVSVSPLRAVQELRAQRQAAHESSATDSSALFSALPLCYQTTATYSSFPSHISRFSEQRISTPPGHLEKLLSDRSSVTDRHDEHMDNVRLFHQTLHEGERSSNSSLAGEAHSSSSAVFSALRKNLSELDDIQRYFSRKLTTPTFPKLSEMRGTSRQEDLRETDTTKLLLKSNQLVGEVNNIIKGLSEHQTEETSTLHINSDTPAVEHLRSDQLILSESESYETELHAHKDIRLENEAASPISSPTPIDTRKSSILPEDAQAHHSFNEDLSDEDGYEDNFEDQEEEFEETLIQPRTLNEVTRVTDRTSPWTSLLSDPEMGSLESLELVEHHTQNNPYHAQDEVTIRRKLSPEVNQPSLTAQSQEIDSGSDDGGRSEAGCDLDTCRSEDHREKHQSPDGLDRVCSLSSISEVEGCDISNSEAEESEDRPHVPSATESGAEPDDESDERTPKRSQSAEIPNFFLPTHHLEASMRALRMAPVFPSTVVESETANQSNAFRRMMRSRPNIPPSQRSEETRRIAKIFASKFTEEN</sequence>
<dbReference type="CDD" id="cd00030">
    <property type="entry name" value="C2"/>
    <property type="match status" value="1"/>
</dbReference>
<dbReference type="PROSITE" id="PS50004">
    <property type="entry name" value="C2"/>
    <property type="match status" value="2"/>
</dbReference>
<feature type="compositionally biased region" description="Polar residues" evidence="1">
    <location>
        <begin position="461"/>
        <end position="489"/>
    </location>
</feature>
<dbReference type="InterPro" id="IPR035892">
    <property type="entry name" value="C2_domain_sf"/>
</dbReference>
<evidence type="ECO:0000313" key="4">
    <source>
        <dbReference type="Proteomes" id="UP000324632"/>
    </source>
</evidence>
<feature type="compositionally biased region" description="Polar residues" evidence="1">
    <location>
        <begin position="913"/>
        <end position="934"/>
    </location>
</feature>
<evidence type="ECO:0000256" key="1">
    <source>
        <dbReference type="SAM" id="MobiDB-lite"/>
    </source>
</evidence>
<evidence type="ECO:0000259" key="2">
    <source>
        <dbReference type="PROSITE" id="PS50004"/>
    </source>
</evidence>
<evidence type="ECO:0000313" key="3">
    <source>
        <dbReference type="EMBL" id="KAA0701838.1"/>
    </source>
</evidence>
<dbReference type="GO" id="GO:0061511">
    <property type="term" value="P:centriole elongation"/>
    <property type="evidence" value="ECO:0007669"/>
    <property type="project" value="TreeGrafter"/>
</dbReference>
<feature type="region of interest" description="Disordered" evidence="1">
    <location>
        <begin position="435"/>
        <end position="489"/>
    </location>
</feature>
<dbReference type="PANTHER" id="PTHR21254:SF1">
    <property type="entry name" value="C2 DOMAIN-CONTAINING PROTEIN 3"/>
    <property type="match status" value="1"/>
</dbReference>
<organism evidence="3 4">
    <name type="scientific">Triplophysa tibetana</name>
    <dbReference type="NCBI Taxonomy" id="1572043"/>
    <lineage>
        <taxon>Eukaryota</taxon>
        <taxon>Metazoa</taxon>
        <taxon>Chordata</taxon>
        <taxon>Craniata</taxon>
        <taxon>Vertebrata</taxon>
        <taxon>Euteleostomi</taxon>
        <taxon>Actinopterygii</taxon>
        <taxon>Neopterygii</taxon>
        <taxon>Teleostei</taxon>
        <taxon>Ostariophysi</taxon>
        <taxon>Cypriniformes</taxon>
        <taxon>Nemacheilidae</taxon>
        <taxon>Triplophysa</taxon>
    </lineage>
</organism>
<feature type="region of interest" description="Disordered" evidence="1">
    <location>
        <begin position="1111"/>
        <end position="1135"/>
    </location>
</feature>
<feature type="compositionally biased region" description="Polar residues" evidence="1">
    <location>
        <begin position="973"/>
        <end position="986"/>
    </location>
</feature>
<comment type="caution">
    <text evidence="3">The sequence shown here is derived from an EMBL/GenBank/DDBJ whole genome shotgun (WGS) entry which is preliminary data.</text>
</comment>
<accession>A0A5A9MY44</accession>
<reference evidence="3 4" key="1">
    <citation type="journal article" date="2019" name="Mol. Ecol. Resour.">
        <title>Chromosome-level genome assembly of Triplophysa tibetana, a fish adapted to the harsh high-altitude environment of the Tibetan Plateau.</title>
        <authorList>
            <person name="Yang X."/>
            <person name="Liu H."/>
            <person name="Ma Z."/>
            <person name="Zou Y."/>
            <person name="Zou M."/>
            <person name="Mao Y."/>
            <person name="Li X."/>
            <person name="Wang H."/>
            <person name="Chen T."/>
            <person name="Wang W."/>
            <person name="Yang R."/>
        </authorList>
    </citation>
    <scope>NUCLEOTIDE SEQUENCE [LARGE SCALE GENOMIC DNA]</scope>
    <source>
        <strain evidence="3">TTIB1903HZAU</strain>
        <tissue evidence="3">Muscle</tissue>
    </source>
</reference>
<name>A0A5A9MY44_9TELE</name>